<dbReference type="PANTHER" id="PTHR45956:SF3">
    <property type="entry name" value="RUN AND FYVE DOMAIN-CONTAINING PROTEIN 2"/>
    <property type="match status" value="1"/>
</dbReference>
<dbReference type="SUPFAM" id="SSF140741">
    <property type="entry name" value="RUN domain-like"/>
    <property type="match status" value="1"/>
</dbReference>
<dbReference type="Ensembl" id="ENSGWIT00000043039.1">
    <property type="protein sequence ID" value="ENSGWIP00000039590.1"/>
    <property type="gene ID" value="ENSGWIG00000020019.1"/>
</dbReference>
<keyword evidence="2 5" id="KW-0863">Zinc-finger</keyword>
<protein>
    <recommendedName>
        <fullName evidence="11">RUN and FYVE domain containing 2</fullName>
    </recommendedName>
</protein>
<evidence type="ECO:0000259" key="7">
    <source>
        <dbReference type="PROSITE" id="PS50178"/>
    </source>
</evidence>
<organism evidence="9 10">
    <name type="scientific">Gouania willdenowi</name>
    <name type="common">Blunt-snouted clingfish</name>
    <name type="synonym">Lepadogaster willdenowi</name>
    <dbReference type="NCBI Taxonomy" id="441366"/>
    <lineage>
        <taxon>Eukaryota</taxon>
        <taxon>Metazoa</taxon>
        <taxon>Chordata</taxon>
        <taxon>Craniata</taxon>
        <taxon>Vertebrata</taxon>
        <taxon>Euteleostomi</taxon>
        <taxon>Actinopterygii</taxon>
        <taxon>Neopterygii</taxon>
        <taxon>Teleostei</taxon>
        <taxon>Neoteleostei</taxon>
        <taxon>Acanthomorphata</taxon>
        <taxon>Ovalentaria</taxon>
        <taxon>Blenniimorphae</taxon>
        <taxon>Blenniiformes</taxon>
        <taxon>Gobiesocoidei</taxon>
        <taxon>Gobiesocidae</taxon>
        <taxon>Gobiesocinae</taxon>
        <taxon>Gouania</taxon>
    </lineage>
</organism>
<evidence type="ECO:0000313" key="9">
    <source>
        <dbReference type="Ensembl" id="ENSGWIP00000039590.1"/>
    </source>
</evidence>
<dbReference type="FunFam" id="1.20.58.900:FF:000011">
    <property type="entry name" value="Uncharacterized protein, isoform B"/>
    <property type="match status" value="1"/>
</dbReference>
<reference evidence="9" key="3">
    <citation type="submission" date="2025-09" db="UniProtKB">
        <authorList>
            <consortium name="Ensembl"/>
        </authorList>
    </citation>
    <scope>IDENTIFICATION</scope>
</reference>
<sequence length="598" mass="68909">LEVQKHTSMQDPMAMERANLLNMAKLSIKGLIESALSFGRTLDSDYPPLQQFFVVMEHCLKHGLRVKKSFLGFNKSLWGPLELVEKLCPEAAEISASVRDLPGLKTPLGRARAWLRLALMQKRLADYLRLLITRKDLLNDFYESSALMLEEEGAVIVGEDLDSQVGVIDFSMYLKNDIDDYRSEERNSQIASILDQKNYVEELNRQLSSTVNGLHGRVESLEKSNSKLIEELAIAKNNIIKLQEENQQLRSENSLILLKTQQHLEVTHGDVSVERDAYKQSSQGLDEMYNEAQRQLKEECQLRQDVENELVVQVSMKQEMELAMKLLEKDIHEKQDTLIGLRHQLDEVKAINVEMYQKMQSSDDEMQKKNSMISRLEEKTNQITATMKQLEQRLQEAERHRISAEEGTRRFKLDFANKADSLQRQIQHREKQLQQLETDLKIEREWRQALQNDLDREKETVAQLSTEALQINGLKKEFHRLQDENLQLKSICEDQEQALGELGSKLSESKLKIEDIKEANKALQGGQVWLKDKEATHCKLCEKEFSISRRKHHCRNCGEIFCNSCSDNELPLPASPKPVRVCDTCHALLLQRCSSNPT</sequence>
<reference evidence="9" key="2">
    <citation type="submission" date="2025-08" db="UniProtKB">
        <authorList>
            <consortium name="Ensembl"/>
        </authorList>
    </citation>
    <scope>IDENTIFICATION</scope>
</reference>
<dbReference type="Gene3D" id="1.20.58.900">
    <property type="match status" value="1"/>
</dbReference>
<evidence type="ECO:0000256" key="6">
    <source>
        <dbReference type="SAM" id="Coils"/>
    </source>
</evidence>
<dbReference type="SMART" id="SM00064">
    <property type="entry name" value="FYVE"/>
    <property type="match status" value="1"/>
</dbReference>
<dbReference type="PROSITE" id="PS50826">
    <property type="entry name" value="RUN"/>
    <property type="match status" value="1"/>
</dbReference>
<dbReference type="Proteomes" id="UP000694680">
    <property type="component" value="Chromosome 3"/>
</dbReference>
<dbReference type="Pfam" id="PF01363">
    <property type="entry name" value="FYVE"/>
    <property type="match status" value="1"/>
</dbReference>
<dbReference type="GO" id="GO:0008270">
    <property type="term" value="F:zinc ion binding"/>
    <property type="evidence" value="ECO:0007669"/>
    <property type="project" value="UniProtKB-KW"/>
</dbReference>
<reference evidence="9" key="1">
    <citation type="submission" date="2020-06" db="EMBL/GenBank/DDBJ databases">
        <authorList>
            <consortium name="Wellcome Sanger Institute Data Sharing"/>
        </authorList>
    </citation>
    <scope>NUCLEOTIDE SEQUENCE [LARGE SCALE GENOMIC DNA]</scope>
</reference>
<proteinExistence type="predicted"/>
<dbReference type="InterPro" id="IPR017455">
    <property type="entry name" value="Znf_FYVE-rel"/>
</dbReference>
<dbReference type="Gene3D" id="1.20.5.170">
    <property type="match status" value="1"/>
</dbReference>
<evidence type="ECO:0000259" key="8">
    <source>
        <dbReference type="PROSITE" id="PS50826"/>
    </source>
</evidence>
<evidence type="ECO:0000256" key="5">
    <source>
        <dbReference type="PROSITE-ProRule" id="PRU00091"/>
    </source>
</evidence>
<dbReference type="AlphaFoldDB" id="A0A8C5H3T9"/>
<keyword evidence="4 6" id="KW-0175">Coiled coil</keyword>
<dbReference type="SMART" id="SM00593">
    <property type="entry name" value="RUN"/>
    <property type="match status" value="1"/>
</dbReference>
<keyword evidence="1" id="KW-0479">Metal-binding</keyword>
<evidence type="ECO:0000313" key="10">
    <source>
        <dbReference type="Proteomes" id="UP000694680"/>
    </source>
</evidence>
<dbReference type="PANTHER" id="PTHR45956">
    <property type="entry name" value="RUN AND FYVE DOMAIN-CONTAINING PROTEIN 2-LIKE PROTEIN"/>
    <property type="match status" value="1"/>
</dbReference>
<accession>A0A8C5H3T9</accession>
<name>A0A8C5H3T9_GOUWI</name>
<dbReference type="InterPro" id="IPR004012">
    <property type="entry name" value="Run_dom"/>
</dbReference>
<feature type="domain" description="FYVE-type" evidence="7">
    <location>
        <begin position="532"/>
        <end position="590"/>
    </location>
</feature>
<dbReference type="PROSITE" id="PS50178">
    <property type="entry name" value="ZF_FYVE"/>
    <property type="match status" value="1"/>
</dbReference>
<dbReference type="InterPro" id="IPR037213">
    <property type="entry name" value="Run_dom_sf"/>
</dbReference>
<feature type="coiled-coil region" evidence="6">
    <location>
        <begin position="218"/>
        <end position="252"/>
    </location>
</feature>
<evidence type="ECO:0000256" key="4">
    <source>
        <dbReference type="ARBA" id="ARBA00023054"/>
    </source>
</evidence>
<dbReference type="Pfam" id="PF02759">
    <property type="entry name" value="RUN"/>
    <property type="match status" value="1"/>
</dbReference>
<dbReference type="Gene3D" id="3.30.40.10">
    <property type="entry name" value="Zinc/RING finger domain, C3HC4 (zinc finger)"/>
    <property type="match status" value="1"/>
</dbReference>
<dbReference type="InterPro" id="IPR011011">
    <property type="entry name" value="Znf_FYVE_PHD"/>
</dbReference>
<feature type="domain" description="RUN" evidence="8">
    <location>
        <begin position="43"/>
        <end position="177"/>
    </location>
</feature>
<evidence type="ECO:0000256" key="2">
    <source>
        <dbReference type="ARBA" id="ARBA00022771"/>
    </source>
</evidence>
<feature type="coiled-coil region" evidence="6">
    <location>
        <begin position="289"/>
        <end position="491"/>
    </location>
</feature>
<gene>
    <name evidence="9" type="primary">rufy2</name>
</gene>
<dbReference type="GO" id="GO:0005737">
    <property type="term" value="C:cytoplasm"/>
    <property type="evidence" value="ECO:0007669"/>
    <property type="project" value="TreeGrafter"/>
</dbReference>
<keyword evidence="3" id="KW-0862">Zinc</keyword>
<evidence type="ECO:0000256" key="1">
    <source>
        <dbReference type="ARBA" id="ARBA00022723"/>
    </source>
</evidence>
<dbReference type="InterPro" id="IPR000306">
    <property type="entry name" value="Znf_FYVE"/>
</dbReference>
<dbReference type="FunFam" id="3.30.40.10:FF:000046">
    <property type="entry name" value="RUN and FYVE domain containing 2"/>
    <property type="match status" value="1"/>
</dbReference>
<dbReference type="SUPFAM" id="SSF57903">
    <property type="entry name" value="FYVE/PHD zinc finger"/>
    <property type="match status" value="1"/>
</dbReference>
<dbReference type="InterPro" id="IPR013083">
    <property type="entry name" value="Znf_RING/FYVE/PHD"/>
</dbReference>
<evidence type="ECO:0008006" key="11">
    <source>
        <dbReference type="Google" id="ProtNLM"/>
    </source>
</evidence>
<keyword evidence="10" id="KW-1185">Reference proteome</keyword>
<evidence type="ECO:0000256" key="3">
    <source>
        <dbReference type="ARBA" id="ARBA00022833"/>
    </source>
</evidence>
<dbReference type="InterPro" id="IPR047335">
    <property type="entry name" value="RUFY1-3"/>
</dbReference>